<gene>
    <name evidence="2" type="ORF">ACA1_100560</name>
</gene>
<sequence length="474" mass="50969">MDGLGIPPDHDDDLLFGLVPSWSTAVLASAVGLAGIAIWRRYLAPPGPSRPTTKGTAPAGTTRPAVPAPKVRKPAPWVPNTEAEDLLAAATEEEQKKLRPLIASLAPTSDHNAQIKAARATLFYVQDESQWSMMRRTGVLSAMVRLLVTITNHAAQRGGDGDGGDIGVPSREEAAVLAALSAALSRLCRAPELREAMATPELVEHAVFLLRTPLVDSTKAELVALLNVFVRLGDDLRLRAAMVDGGELGPVLAQLFLQTTIESGEDIIKHSANALVPFVTMDEGKSTRDVLLEHGGVEHALDLFTEGRAKFAKRRTPLALLALLNALSAVADVETCEKVLSASLAQYFVAELRKNQKVSLRQNLPDLLSLLRAFLVQERAGADANDLRRQFQDFFLEEQDDGTTGLEQVMSFLRDDKLFPDAAEVLLGLSLDNSRVQAGIKENEETMAAVRAASETASHPGSEAARLLLARVGV</sequence>
<dbReference type="Gene3D" id="1.25.10.10">
    <property type="entry name" value="Leucine-rich Repeat Variant"/>
    <property type="match status" value="1"/>
</dbReference>
<evidence type="ECO:0000256" key="1">
    <source>
        <dbReference type="SAM" id="MobiDB-lite"/>
    </source>
</evidence>
<evidence type="ECO:0000313" key="2">
    <source>
        <dbReference type="EMBL" id="ELR13219.1"/>
    </source>
</evidence>
<feature type="compositionally biased region" description="Low complexity" evidence="1">
    <location>
        <begin position="50"/>
        <end position="79"/>
    </location>
</feature>
<dbReference type="KEGG" id="acan:ACA1_100560"/>
<reference evidence="2 3" key="1">
    <citation type="journal article" date="2013" name="Genome Biol.">
        <title>Genome of Acanthamoeba castellanii highlights extensive lateral gene transfer and early evolution of tyrosine kinase signaling.</title>
        <authorList>
            <person name="Clarke M."/>
            <person name="Lohan A.J."/>
            <person name="Liu B."/>
            <person name="Lagkouvardos I."/>
            <person name="Roy S."/>
            <person name="Zafar N."/>
            <person name="Bertelli C."/>
            <person name="Schilde C."/>
            <person name="Kianianmomeni A."/>
            <person name="Burglin T.R."/>
            <person name="Frech C."/>
            <person name="Turcotte B."/>
            <person name="Kopec K.O."/>
            <person name="Synnott J.M."/>
            <person name="Choo C."/>
            <person name="Paponov I."/>
            <person name="Finkler A."/>
            <person name="Soon Heng Tan C."/>
            <person name="Hutchins A.P."/>
            <person name="Weinmeier T."/>
            <person name="Rattei T."/>
            <person name="Chu J.S."/>
            <person name="Gimenez G."/>
            <person name="Irimia M."/>
            <person name="Rigden D.J."/>
            <person name="Fitzpatrick D.A."/>
            <person name="Lorenzo-Morales J."/>
            <person name="Bateman A."/>
            <person name="Chiu C.H."/>
            <person name="Tang P."/>
            <person name="Hegemann P."/>
            <person name="Fromm H."/>
            <person name="Raoult D."/>
            <person name="Greub G."/>
            <person name="Miranda-Saavedra D."/>
            <person name="Chen N."/>
            <person name="Nash P."/>
            <person name="Ginger M.L."/>
            <person name="Horn M."/>
            <person name="Schaap P."/>
            <person name="Caler L."/>
            <person name="Loftus B."/>
        </authorList>
    </citation>
    <scope>NUCLEOTIDE SEQUENCE [LARGE SCALE GENOMIC DNA]</scope>
    <source>
        <strain evidence="2 3">Neff</strain>
    </source>
</reference>
<dbReference type="InterPro" id="IPR016024">
    <property type="entry name" value="ARM-type_fold"/>
</dbReference>
<organism evidence="2 3">
    <name type="scientific">Acanthamoeba castellanii (strain ATCC 30010 / Neff)</name>
    <dbReference type="NCBI Taxonomy" id="1257118"/>
    <lineage>
        <taxon>Eukaryota</taxon>
        <taxon>Amoebozoa</taxon>
        <taxon>Discosea</taxon>
        <taxon>Longamoebia</taxon>
        <taxon>Centramoebida</taxon>
        <taxon>Acanthamoebidae</taxon>
        <taxon>Acanthamoeba</taxon>
    </lineage>
</organism>
<dbReference type="InterPro" id="IPR011989">
    <property type="entry name" value="ARM-like"/>
</dbReference>
<dbReference type="Proteomes" id="UP000011083">
    <property type="component" value="Unassembled WGS sequence"/>
</dbReference>
<dbReference type="RefSeq" id="XP_004335232.1">
    <property type="nucleotide sequence ID" value="XM_004335184.1"/>
</dbReference>
<keyword evidence="3" id="KW-1185">Reference proteome</keyword>
<feature type="region of interest" description="Disordered" evidence="1">
    <location>
        <begin position="45"/>
        <end position="79"/>
    </location>
</feature>
<dbReference type="EMBL" id="KB008097">
    <property type="protein sequence ID" value="ELR13219.1"/>
    <property type="molecule type" value="Genomic_DNA"/>
</dbReference>
<dbReference type="AlphaFoldDB" id="L8GK60"/>
<proteinExistence type="predicted"/>
<evidence type="ECO:0000313" key="3">
    <source>
        <dbReference type="Proteomes" id="UP000011083"/>
    </source>
</evidence>
<dbReference type="VEuPathDB" id="AmoebaDB:ACA1_100560"/>
<name>L8GK60_ACACF</name>
<dbReference type="SUPFAM" id="SSF48371">
    <property type="entry name" value="ARM repeat"/>
    <property type="match status" value="1"/>
</dbReference>
<dbReference type="GeneID" id="14913720"/>
<accession>L8GK60</accession>
<protein>
    <submittedName>
        <fullName evidence="2">Uncharacterized protein</fullName>
    </submittedName>
</protein>